<sequence length="738" mass="83400">MMPALKRSYDVANNDGDGVAPLQRVRNMWQFANLVQWIYIFGKAAKIDESIDVEVIENETLRASSTILQEVALALVKLASSFRGIASDGLDDQLRKLYRANASESNPFGEDEDPIPFDTLDPLIKIRVLQQLTQWVMIHPERFRDKMEEQRDVDQTAWRIEPYGWDSEDRTYYVLDDNRLYRLTEPPPPPPPTKKPKRMKTYRGGRRSSRRHRVGAVSPDEEASDSRQDEAGDETFTQEHERRGDDTLGGMIWECIAVTLAEVETFLESISRSRDENEKILRNQIKDHLLPILQKQEESRRRREQQRERELLNLAKMANAKRSSRIAGKIEQQKQDNEAKREQERLRQAQTVERREEAERLKRERERDLRMASREERLKERELRRRRHEEELAQLSEDSRNLSEKSGRISERKLQADIERNQQALKELEEEEEDWIFDCTCGLYGKIDDGKHSIACEKCNVWQHSKCTGISEPEAERQDFHFVCPRCLRREQEAFARDRPAIKLKLHSSGSRPPSSAGEARTSIVVELPVKVSGRETIANELPTSTQNQVAHDTTGAQNNGSMNGVSSSTSYTSQAVGTLGDLPQDQGQRQIKATASEIVTGPQGVQQAKHDEGDMNLSPSFNIKTPSQRYQNGESTNGAGQAHLLATPSLAAAGTHAAERTNGLHSSPAGISPIKSSPQVPVAAVSSSDANRSTKLVLSPMTSLVPAPTPHDPTPPIKPLDVRSSFSSETNTKDLKE</sequence>
<dbReference type="InterPro" id="IPR028938">
    <property type="entry name" value="Rsf1-like"/>
</dbReference>
<feature type="compositionally biased region" description="Pro residues" evidence="4">
    <location>
        <begin position="708"/>
        <end position="719"/>
    </location>
</feature>
<feature type="region of interest" description="Disordered" evidence="4">
    <location>
        <begin position="181"/>
        <end position="244"/>
    </location>
</feature>
<dbReference type="InterPro" id="IPR011011">
    <property type="entry name" value="Znf_FYVE_PHD"/>
</dbReference>
<dbReference type="GO" id="GO:0008270">
    <property type="term" value="F:zinc ion binding"/>
    <property type="evidence" value="ECO:0007669"/>
    <property type="project" value="UniProtKB-KW"/>
</dbReference>
<evidence type="ECO:0000256" key="1">
    <source>
        <dbReference type="ARBA" id="ARBA00022723"/>
    </source>
</evidence>
<organism evidence="6 7">
    <name type="scientific">Sarocladium strictum</name>
    <name type="common">Black bundle disease fungus</name>
    <name type="synonym">Acremonium strictum</name>
    <dbReference type="NCBI Taxonomy" id="5046"/>
    <lineage>
        <taxon>Eukaryota</taxon>
        <taxon>Fungi</taxon>
        <taxon>Dikarya</taxon>
        <taxon>Ascomycota</taxon>
        <taxon>Pezizomycotina</taxon>
        <taxon>Sordariomycetes</taxon>
        <taxon>Hypocreomycetidae</taxon>
        <taxon>Hypocreales</taxon>
        <taxon>Sarocladiaceae</taxon>
        <taxon>Sarocladium</taxon>
    </lineage>
</organism>
<dbReference type="InterPro" id="IPR019786">
    <property type="entry name" value="Zinc_finger_PHD-type_CS"/>
</dbReference>
<comment type="caution">
    <text evidence="6">The sequence shown here is derived from an EMBL/GenBank/DDBJ whole genome shotgun (WGS) entry which is preliminary data.</text>
</comment>
<evidence type="ECO:0000313" key="7">
    <source>
        <dbReference type="Proteomes" id="UP001175261"/>
    </source>
</evidence>
<dbReference type="PROSITE" id="PS01359">
    <property type="entry name" value="ZF_PHD_1"/>
    <property type="match status" value="1"/>
</dbReference>
<dbReference type="Gene3D" id="3.30.40.10">
    <property type="entry name" value="Zinc/RING finger domain, C3HC4 (zinc finger)"/>
    <property type="match status" value="1"/>
</dbReference>
<dbReference type="AlphaFoldDB" id="A0AA39G9D4"/>
<evidence type="ECO:0000256" key="2">
    <source>
        <dbReference type="ARBA" id="ARBA00022771"/>
    </source>
</evidence>
<keyword evidence="2" id="KW-0863">Zinc-finger</keyword>
<evidence type="ECO:0000256" key="4">
    <source>
        <dbReference type="SAM" id="MobiDB-lite"/>
    </source>
</evidence>
<proteinExistence type="predicted"/>
<reference evidence="6" key="1">
    <citation type="submission" date="2022-10" db="EMBL/GenBank/DDBJ databases">
        <title>Determination and structural analysis of whole genome sequence of Sarocladium strictum F4-1.</title>
        <authorList>
            <person name="Hu L."/>
            <person name="Jiang Y."/>
        </authorList>
    </citation>
    <scope>NUCLEOTIDE SEQUENCE</scope>
    <source>
        <strain evidence="6">F4-1</strain>
    </source>
</reference>
<feature type="compositionally biased region" description="Basic and acidic residues" evidence="4">
    <location>
        <begin position="331"/>
        <end position="369"/>
    </location>
</feature>
<gene>
    <name evidence="6" type="ORF">NLU13_9021</name>
</gene>
<dbReference type="EMBL" id="JAPDFR010000009">
    <property type="protein sequence ID" value="KAK0383108.1"/>
    <property type="molecule type" value="Genomic_DNA"/>
</dbReference>
<feature type="region of interest" description="Disordered" evidence="4">
    <location>
        <begin position="702"/>
        <end position="738"/>
    </location>
</feature>
<dbReference type="Proteomes" id="UP001175261">
    <property type="component" value="Unassembled WGS sequence"/>
</dbReference>
<dbReference type="PANTHER" id="PTHR14296:SF3">
    <property type="entry name" value="DIKAR, ISOFORM F"/>
    <property type="match status" value="1"/>
</dbReference>
<keyword evidence="1" id="KW-0479">Metal-binding</keyword>
<protein>
    <recommendedName>
        <fullName evidence="5">Zinc finger PHD-type domain-containing protein</fullName>
    </recommendedName>
</protein>
<feature type="compositionally biased region" description="Basic residues" evidence="4">
    <location>
        <begin position="194"/>
        <end position="214"/>
    </location>
</feature>
<dbReference type="PANTHER" id="PTHR14296">
    <property type="entry name" value="REMODELING AND SPACING FACTOR 1"/>
    <property type="match status" value="1"/>
</dbReference>
<feature type="region of interest" description="Disordered" evidence="4">
    <location>
        <begin position="548"/>
        <end position="590"/>
    </location>
</feature>
<evidence type="ECO:0000313" key="6">
    <source>
        <dbReference type="EMBL" id="KAK0383108.1"/>
    </source>
</evidence>
<feature type="domain" description="Zinc finger PHD-type" evidence="5">
    <location>
        <begin position="440"/>
        <end position="488"/>
    </location>
</feature>
<dbReference type="InterPro" id="IPR001965">
    <property type="entry name" value="Znf_PHD"/>
</dbReference>
<dbReference type="InterPro" id="IPR013083">
    <property type="entry name" value="Znf_RING/FYVE/PHD"/>
</dbReference>
<dbReference type="SMART" id="SM00249">
    <property type="entry name" value="PHD"/>
    <property type="match status" value="1"/>
</dbReference>
<feature type="compositionally biased region" description="Polar residues" evidence="4">
    <location>
        <begin position="548"/>
        <end position="577"/>
    </location>
</feature>
<evidence type="ECO:0000256" key="3">
    <source>
        <dbReference type="ARBA" id="ARBA00022833"/>
    </source>
</evidence>
<dbReference type="GO" id="GO:0006355">
    <property type="term" value="P:regulation of DNA-templated transcription"/>
    <property type="evidence" value="ECO:0007669"/>
    <property type="project" value="InterPro"/>
</dbReference>
<dbReference type="InterPro" id="IPR019787">
    <property type="entry name" value="Znf_PHD-finger"/>
</dbReference>
<dbReference type="GO" id="GO:0031213">
    <property type="term" value="C:RSF complex"/>
    <property type="evidence" value="ECO:0007669"/>
    <property type="project" value="InterPro"/>
</dbReference>
<keyword evidence="7" id="KW-1185">Reference proteome</keyword>
<accession>A0AA39G9D4</accession>
<keyword evidence="3" id="KW-0862">Zinc</keyword>
<dbReference type="Pfam" id="PF00628">
    <property type="entry name" value="PHD"/>
    <property type="match status" value="1"/>
</dbReference>
<dbReference type="SUPFAM" id="SSF57903">
    <property type="entry name" value="FYVE/PHD zinc finger"/>
    <property type="match status" value="1"/>
</dbReference>
<feature type="region of interest" description="Disordered" evidence="4">
    <location>
        <begin position="655"/>
        <end position="678"/>
    </location>
</feature>
<name>A0AA39G9D4_SARSR</name>
<evidence type="ECO:0000259" key="5">
    <source>
        <dbReference type="SMART" id="SM00249"/>
    </source>
</evidence>
<feature type="region of interest" description="Disordered" evidence="4">
    <location>
        <begin position="316"/>
        <end position="369"/>
    </location>
</feature>